<protein>
    <submittedName>
        <fullName evidence="1">Uncharacterized protein</fullName>
    </submittedName>
</protein>
<proteinExistence type="predicted"/>
<accession>A0A0F9DMN8</accession>
<dbReference type="EMBL" id="LAZR01038665">
    <property type="protein sequence ID" value="KKL18956.1"/>
    <property type="molecule type" value="Genomic_DNA"/>
</dbReference>
<comment type="caution">
    <text evidence="1">The sequence shown here is derived from an EMBL/GenBank/DDBJ whole genome shotgun (WGS) entry which is preliminary data.</text>
</comment>
<sequence>MDKVVYIVHCVDTEGPLYESIEATFERINNIFGIWLEPSQNLLRKLQNREFPLSGQEEAIANLVSPERLNNKDNWDKIDNTLDEITSEQFRNEFLDSFKNGWIYNWFCLDHIGFSGENPRRRDLGFHKIFDHYENYIQLHNIKQDRIFWHFHPVAIKKDAHRSGNTYVSSNELFKILARKIIDRSWFPAVFRPGYHMERPDSNWFLEQWIPFDFGNQAKKGNFTNQPDIENRKLGDWRRAPNDWRIYHPDHDDYQKEGECRRWIARCLNMEARHSEITIDDIRDGFERVVSGKSTIISFTNHDFRDMKSEIIKIRNMIKIVSEEFSNVKFKYSNALEAMRGVIRNFDLERPEFSLNVEERNKISIINIKSKNEIFGSQPFFALKTRDNHY</sequence>
<dbReference type="AlphaFoldDB" id="A0A0F9DMN8"/>
<feature type="non-terminal residue" evidence="1">
    <location>
        <position position="390"/>
    </location>
</feature>
<organism evidence="1">
    <name type="scientific">marine sediment metagenome</name>
    <dbReference type="NCBI Taxonomy" id="412755"/>
    <lineage>
        <taxon>unclassified sequences</taxon>
        <taxon>metagenomes</taxon>
        <taxon>ecological metagenomes</taxon>
    </lineage>
</organism>
<gene>
    <name evidence="1" type="ORF">LCGC14_2470320</name>
</gene>
<reference evidence="1" key="1">
    <citation type="journal article" date="2015" name="Nature">
        <title>Complex archaea that bridge the gap between prokaryotes and eukaryotes.</title>
        <authorList>
            <person name="Spang A."/>
            <person name="Saw J.H."/>
            <person name="Jorgensen S.L."/>
            <person name="Zaremba-Niedzwiedzka K."/>
            <person name="Martijn J."/>
            <person name="Lind A.E."/>
            <person name="van Eijk R."/>
            <person name="Schleper C."/>
            <person name="Guy L."/>
            <person name="Ettema T.J."/>
        </authorList>
    </citation>
    <scope>NUCLEOTIDE SEQUENCE</scope>
</reference>
<name>A0A0F9DMN8_9ZZZZ</name>
<evidence type="ECO:0000313" key="1">
    <source>
        <dbReference type="EMBL" id="KKL18956.1"/>
    </source>
</evidence>